<accession>A0A0B7AKB4</accession>
<proteinExistence type="predicted"/>
<protein>
    <submittedName>
        <fullName evidence="2">Uncharacterized protein</fullName>
    </submittedName>
</protein>
<evidence type="ECO:0000313" key="2">
    <source>
        <dbReference type="EMBL" id="CEK81318.1"/>
    </source>
</evidence>
<keyword evidence="1" id="KW-0812">Transmembrane</keyword>
<reference evidence="2" key="1">
    <citation type="submission" date="2014-12" db="EMBL/GenBank/DDBJ databases">
        <title>Insight into the proteome of Arion vulgaris.</title>
        <authorList>
            <person name="Aradska J."/>
            <person name="Bulat T."/>
            <person name="Smidak R."/>
            <person name="Sarate P."/>
            <person name="Gangsoo J."/>
            <person name="Sialana F."/>
            <person name="Bilban M."/>
            <person name="Lubec G."/>
        </authorList>
    </citation>
    <scope>NUCLEOTIDE SEQUENCE</scope>
    <source>
        <tissue evidence="2">Skin</tissue>
    </source>
</reference>
<name>A0A0B7AKB4_9EUPU</name>
<evidence type="ECO:0000256" key="1">
    <source>
        <dbReference type="SAM" id="Phobius"/>
    </source>
</evidence>
<feature type="transmembrane region" description="Helical" evidence="1">
    <location>
        <begin position="21"/>
        <end position="44"/>
    </location>
</feature>
<keyword evidence="1" id="KW-1133">Transmembrane helix</keyword>
<dbReference type="EMBL" id="HACG01034453">
    <property type="protein sequence ID" value="CEK81318.1"/>
    <property type="molecule type" value="Transcribed_RNA"/>
</dbReference>
<gene>
    <name evidence="2" type="primary">ORF125456</name>
</gene>
<dbReference type="AlphaFoldDB" id="A0A0B7AKB4"/>
<keyword evidence="1" id="KW-0472">Membrane</keyword>
<organism evidence="2">
    <name type="scientific">Arion vulgaris</name>
    <dbReference type="NCBI Taxonomy" id="1028688"/>
    <lineage>
        <taxon>Eukaryota</taxon>
        <taxon>Metazoa</taxon>
        <taxon>Spiralia</taxon>
        <taxon>Lophotrochozoa</taxon>
        <taxon>Mollusca</taxon>
        <taxon>Gastropoda</taxon>
        <taxon>Heterobranchia</taxon>
        <taxon>Euthyneura</taxon>
        <taxon>Panpulmonata</taxon>
        <taxon>Eupulmonata</taxon>
        <taxon>Stylommatophora</taxon>
        <taxon>Helicina</taxon>
        <taxon>Arionoidea</taxon>
        <taxon>Arionidae</taxon>
        <taxon>Arion</taxon>
    </lineage>
</organism>
<sequence length="73" mass="8237">MKGRTLRLRMAPRSTGSKKITIANSLFWSTTAILAGGADLLYFMTPNCSSDDDGCVDDKTHIYWMFKIQTQRC</sequence>